<evidence type="ECO:0000256" key="1">
    <source>
        <dbReference type="SAM" id="MobiDB-lite"/>
    </source>
</evidence>
<protein>
    <recommendedName>
        <fullName evidence="5">DUF4367 domain-containing protein</fullName>
    </recommendedName>
</protein>
<proteinExistence type="predicted"/>
<dbReference type="RefSeq" id="WP_209976693.1">
    <property type="nucleotide sequence ID" value="NZ_JAGGLB010000029.1"/>
</dbReference>
<dbReference type="Proteomes" id="UP001519287">
    <property type="component" value="Unassembled WGS sequence"/>
</dbReference>
<accession>A0ABS4J4V8</accession>
<evidence type="ECO:0000313" key="3">
    <source>
        <dbReference type="EMBL" id="MBP1994863.1"/>
    </source>
</evidence>
<sequence>MGREQSNGQFEGLKQHSAPDHQLSEIDITERVMTRIAAKQAGGRLRSRGPARRFSLSVTALLIVLLVSASAYAASEFIQIRNHARDVKIQSVVLDSETRYIPYKKEDGTSKPTYRDRVLALVKPGEVLAYYVRDGRSNPYIQYLDDTRISSSYNDFKELLVRTSAPVIKEPSLPAGFKFQYGSVMPLLPYEHDERTSAEYARLLTLFQQRALAEPDQDLFVEEVNWSEAEISALEYEDDLMNLRIQAMKNIIGMEVSYTSEFTQKTLDIGGIETIFASGIIHGYKKYEAIWYDEAQNTHYKITASGNVHLTEDQFKQIVENMVKG</sequence>
<keyword evidence="2" id="KW-0472">Membrane</keyword>
<name>A0ABS4J4V8_9BACL</name>
<keyword evidence="2" id="KW-1133">Transmembrane helix</keyword>
<comment type="caution">
    <text evidence="3">The sequence shown here is derived from an EMBL/GenBank/DDBJ whole genome shotgun (WGS) entry which is preliminary data.</text>
</comment>
<organism evidence="3 4">
    <name type="scientific">Paenibacillus eucommiae</name>
    <dbReference type="NCBI Taxonomy" id="1355755"/>
    <lineage>
        <taxon>Bacteria</taxon>
        <taxon>Bacillati</taxon>
        <taxon>Bacillota</taxon>
        <taxon>Bacilli</taxon>
        <taxon>Bacillales</taxon>
        <taxon>Paenibacillaceae</taxon>
        <taxon>Paenibacillus</taxon>
    </lineage>
</organism>
<feature type="transmembrane region" description="Helical" evidence="2">
    <location>
        <begin position="54"/>
        <end position="74"/>
    </location>
</feature>
<evidence type="ECO:0008006" key="5">
    <source>
        <dbReference type="Google" id="ProtNLM"/>
    </source>
</evidence>
<keyword evidence="4" id="KW-1185">Reference proteome</keyword>
<evidence type="ECO:0000313" key="4">
    <source>
        <dbReference type="Proteomes" id="UP001519287"/>
    </source>
</evidence>
<feature type="region of interest" description="Disordered" evidence="1">
    <location>
        <begin position="1"/>
        <end position="21"/>
    </location>
</feature>
<gene>
    <name evidence="3" type="ORF">J2Z66_006504</name>
</gene>
<keyword evidence="2" id="KW-0812">Transmembrane</keyword>
<evidence type="ECO:0000256" key="2">
    <source>
        <dbReference type="SAM" id="Phobius"/>
    </source>
</evidence>
<dbReference type="EMBL" id="JAGGLB010000029">
    <property type="protein sequence ID" value="MBP1994863.1"/>
    <property type="molecule type" value="Genomic_DNA"/>
</dbReference>
<reference evidence="3 4" key="1">
    <citation type="submission" date="2021-03" db="EMBL/GenBank/DDBJ databases">
        <title>Genomic Encyclopedia of Type Strains, Phase IV (KMG-IV): sequencing the most valuable type-strain genomes for metagenomic binning, comparative biology and taxonomic classification.</title>
        <authorList>
            <person name="Goeker M."/>
        </authorList>
    </citation>
    <scope>NUCLEOTIDE SEQUENCE [LARGE SCALE GENOMIC DNA]</scope>
    <source>
        <strain evidence="3 4">DSM 26048</strain>
    </source>
</reference>